<evidence type="ECO:0000259" key="1">
    <source>
        <dbReference type="Pfam" id="PF04471"/>
    </source>
</evidence>
<name>A0A4Q2L5X5_9MICO</name>
<dbReference type="OrthoDB" id="3764233at2"/>
<dbReference type="InterPro" id="IPR011856">
    <property type="entry name" value="tRNA_endonuc-like_dom_sf"/>
</dbReference>
<keyword evidence="2" id="KW-0378">Hydrolase</keyword>
<reference evidence="2 3" key="1">
    <citation type="submission" date="2019-01" db="EMBL/GenBank/DDBJ databases">
        <title>Agromyces.</title>
        <authorList>
            <person name="Li J."/>
        </authorList>
    </citation>
    <scope>NUCLEOTIDE SEQUENCE [LARGE SCALE GENOMIC DNA]</scope>
    <source>
        <strain evidence="2 3">DSM 15934</strain>
    </source>
</reference>
<dbReference type="GO" id="GO:0004519">
    <property type="term" value="F:endonuclease activity"/>
    <property type="evidence" value="ECO:0007669"/>
    <property type="project" value="UniProtKB-KW"/>
</dbReference>
<accession>A0A4Q2L5X5</accession>
<dbReference type="Proteomes" id="UP000293865">
    <property type="component" value="Unassembled WGS sequence"/>
</dbReference>
<dbReference type="InterPro" id="IPR007560">
    <property type="entry name" value="Restrct_endonuc_IV_Mrr"/>
</dbReference>
<dbReference type="InterPro" id="IPR011335">
    <property type="entry name" value="Restrct_endonuc-II-like"/>
</dbReference>
<feature type="domain" description="Restriction endonuclease type IV Mrr" evidence="1">
    <location>
        <begin position="2"/>
        <end position="93"/>
    </location>
</feature>
<dbReference type="Pfam" id="PF04471">
    <property type="entry name" value="Mrr_cat"/>
    <property type="match status" value="1"/>
</dbReference>
<comment type="caution">
    <text evidence="2">The sequence shown here is derived from an EMBL/GenBank/DDBJ whole genome shotgun (WGS) entry which is preliminary data.</text>
</comment>
<keyword evidence="2" id="KW-0255">Endonuclease</keyword>
<proteinExistence type="predicted"/>
<dbReference type="AlphaFoldDB" id="A0A4Q2L5X5"/>
<evidence type="ECO:0000313" key="2">
    <source>
        <dbReference type="EMBL" id="RXZ71873.1"/>
    </source>
</evidence>
<dbReference type="RefSeq" id="WP_129520180.1">
    <property type="nucleotide sequence ID" value="NZ_SDPN01000009.1"/>
</dbReference>
<evidence type="ECO:0000313" key="3">
    <source>
        <dbReference type="Proteomes" id="UP000293865"/>
    </source>
</evidence>
<gene>
    <name evidence="2" type="ORF">ESP51_07010</name>
</gene>
<sequence length="280" mass="30622">MFSWEMAEELAVVHMREIGFLDARRTPGGADRGIDVIATGAAAQVKHMSSPVGGPDIQRVRGAAFTTSQVLFYSSSGYTAAALRAAEITDVALFAFTVANHVTEMNDLARRTRGHTLATQALATIYGAWRALSLRQRSWVWAVRRRDDGTLRRGSGSAVEPQRLRAVQLARNVPANQAAEVVEQARLALMDIGMKLGTIRRGIRDKSPEELRELLTDAEGHLVAFQQQLLDRLGDSPELRRLVNEETRNWIIEDPEDYGGLPGDICFARTGPTAATGSVG</sequence>
<organism evidence="2 3">
    <name type="scientific">Agromyces albus</name>
    <dbReference type="NCBI Taxonomy" id="205332"/>
    <lineage>
        <taxon>Bacteria</taxon>
        <taxon>Bacillati</taxon>
        <taxon>Actinomycetota</taxon>
        <taxon>Actinomycetes</taxon>
        <taxon>Micrococcales</taxon>
        <taxon>Microbacteriaceae</taxon>
        <taxon>Agromyces</taxon>
    </lineage>
</organism>
<keyword evidence="2" id="KW-0540">Nuclease</keyword>
<protein>
    <submittedName>
        <fullName evidence="2">Restriction endonuclease</fullName>
    </submittedName>
</protein>
<dbReference type="EMBL" id="SDPN01000009">
    <property type="protein sequence ID" value="RXZ71873.1"/>
    <property type="molecule type" value="Genomic_DNA"/>
</dbReference>
<dbReference type="Gene3D" id="3.40.1350.10">
    <property type="match status" value="1"/>
</dbReference>
<dbReference type="GO" id="GO:0003677">
    <property type="term" value="F:DNA binding"/>
    <property type="evidence" value="ECO:0007669"/>
    <property type="project" value="InterPro"/>
</dbReference>
<keyword evidence="3" id="KW-1185">Reference proteome</keyword>
<dbReference type="SUPFAM" id="SSF52980">
    <property type="entry name" value="Restriction endonuclease-like"/>
    <property type="match status" value="1"/>
</dbReference>
<dbReference type="GO" id="GO:0009307">
    <property type="term" value="P:DNA restriction-modification system"/>
    <property type="evidence" value="ECO:0007669"/>
    <property type="project" value="InterPro"/>
</dbReference>